<feature type="region of interest" description="Disordered" evidence="1">
    <location>
        <begin position="362"/>
        <end position="679"/>
    </location>
</feature>
<feature type="compositionally biased region" description="Basic and acidic residues" evidence="1">
    <location>
        <begin position="382"/>
        <end position="394"/>
    </location>
</feature>
<dbReference type="AlphaFoldDB" id="A0A6J4QLW0"/>
<protein>
    <submittedName>
        <fullName evidence="2">Uncharacterized protein</fullName>
    </submittedName>
</protein>
<evidence type="ECO:0000313" key="2">
    <source>
        <dbReference type="EMBL" id="CAA9443631.1"/>
    </source>
</evidence>
<feature type="compositionally biased region" description="Low complexity" evidence="1">
    <location>
        <begin position="168"/>
        <end position="177"/>
    </location>
</feature>
<feature type="compositionally biased region" description="Basic and acidic residues" evidence="1">
    <location>
        <begin position="39"/>
        <end position="54"/>
    </location>
</feature>
<feature type="compositionally biased region" description="Basic and acidic residues" evidence="1">
    <location>
        <begin position="582"/>
        <end position="592"/>
    </location>
</feature>
<accession>A0A6J4QLW0</accession>
<feature type="compositionally biased region" description="Low complexity" evidence="1">
    <location>
        <begin position="654"/>
        <end position="668"/>
    </location>
</feature>
<sequence>ADPPPREPRHPALAAHRQRQRRGRLLPQPVAGARPGHRAAAEDREPVLLRQERRPQRRPAAAEGDPGRRADLRRDRRRHRGPALPQRRRTADRSALRVPRLHQGSGARPQRSPGRPAGHGADPREAAGPHRLRQGQDRGQDCCAARTAPAQRVPDERGQHPARRRRAGGAALHRAAGAAVRQLPVRLSDGRGPALQQPAIGAGRCEVGGAAGAPGRAGGRGRLRPQGRHHQPDRPEGSAQRHTRRRGDRARRAARQRGAGAGRAARQPRLHPRLPVGRRAHRGRRHAVPGCRRELLPGDGGAAQAHAGQRDQPARVHLRGRHLRLHARLPAADVQGAAARADWQPEAERQLQRAAVLRQQPLPGAALGPGDARQHRAGGAHHRADGRRWQHRADPGPQARVRRAESGRRRPHRGGRHRRLRHRGARGLRAGAAQPVAGQRVRLRHRQLGQPAPDGGPGTRRHGRALHHHQALRGAGAGRPLPQDDRVAGAHQRAGALRRPGCLRRRAQAPARRAGRAAGDRVRQVARRGARPGRGRGHVRAGRLPQRPAGRRDAGAGHGRPAPPLGPAPHRSPVRPGGAGGRRCDARGDHRARPALQPADAVHQFPGGRPGRAQCRSRRQRGGRPAFADAAGREQPRGRRRSARHAGARHLGRRAGAAVGAGDAGAARPPQQPATLHRL</sequence>
<feature type="region of interest" description="Disordered" evidence="1">
    <location>
        <begin position="1"/>
        <end position="177"/>
    </location>
</feature>
<feature type="compositionally biased region" description="Basic residues" evidence="1">
    <location>
        <begin position="524"/>
        <end position="541"/>
    </location>
</feature>
<feature type="compositionally biased region" description="Basic and acidic residues" evidence="1">
    <location>
        <begin position="1"/>
        <end position="10"/>
    </location>
</feature>
<proteinExistence type="predicted"/>
<feature type="compositionally biased region" description="Basic residues" evidence="1">
    <location>
        <begin position="75"/>
        <end position="88"/>
    </location>
</feature>
<dbReference type="EMBL" id="CADCUX010000756">
    <property type="protein sequence ID" value="CAA9443631.1"/>
    <property type="molecule type" value="Genomic_DNA"/>
</dbReference>
<organism evidence="2">
    <name type="scientific">uncultured Ramlibacter sp</name>
    <dbReference type="NCBI Taxonomy" id="260755"/>
    <lineage>
        <taxon>Bacteria</taxon>
        <taxon>Pseudomonadati</taxon>
        <taxon>Pseudomonadota</taxon>
        <taxon>Betaproteobacteria</taxon>
        <taxon>Burkholderiales</taxon>
        <taxon>Comamonadaceae</taxon>
        <taxon>Ramlibacter</taxon>
        <taxon>environmental samples</taxon>
    </lineage>
</organism>
<feature type="compositionally biased region" description="Basic residues" evidence="1">
    <location>
        <begin position="409"/>
        <end position="426"/>
    </location>
</feature>
<feature type="compositionally biased region" description="Basic residues" evidence="1">
    <location>
        <begin position="459"/>
        <end position="471"/>
    </location>
</feature>
<feature type="non-terminal residue" evidence="2">
    <location>
        <position position="1"/>
    </location>
</feature>
<reference evidence="2" key="1">
    <citation type="submission" date="2020-02" db="EMBL/GenBank/DDBJ databases">
        <authorList>
            <person name="Meier V. D."/>
        </authorList>
    </citation>
    <scope>NUCLEOTIDE SEQUENCE</scope>
    <source>
        <strain evidence="2">AVDCRST_MAG51</strain>
    </source>
</reference>
<feature type="compositionally biased region" description="Basic and acidic residues" evidence="1">
    <location>
        <begin position="121"/>
        <end position="140"/>
    </location>
</feature>
<feature type="compositionally biased region" description="Basic residues" evidence="1">
    <location>
        <begin position="638"/>
        <end position="653"/>
    </location>
</feature>
<feature type="non-terminal residue" evidence="2">
    <location>
        <position position="679"/>
    </location>
</feature>
<feature type="compositionally biased region" description="Low complexity" evidence="1">
    <location>
        <begin position="256"/>
        <end position="265"/>
    </location>
</feature>
<evidence type="ECO:0000256" key="1">
    <source>
        <dbReference type="SAM" id="MobiDB-lite"/>
    </source>
</evidence>
<feature type="compositionally biased region" description="Basic and acidic residues" evidence="1">
    <location>
        <begin position="65"/>
        <end position="74"/>
    </location>
</feature>
<name>A0A6J4QLW0_9BURK</name>
<feature type="region of interest" description="Disordered" evidence="1">
    <location>
        <begin position="204"/>
        <end position="314"/>
    </location>
</feature>
<feature type="compositionally biased region" description="Basic residues" evidence="1">
    <location>
        <begin position="241"/>
        <end position="255"/>
    </location>
</feature>
<feature type="compositionally biased region" description="Basic residues" evidence="1">
    <location>
        <begin position="266"/>
        <end position="287"/>
    </location>
</feature>
<feature type="compositionally biased region" description="Gly residues" evidence="1">
    <location>
        <begin position="209"/>
        <end position="218"/>
    </location>
</feature>
<gene>
    <name evidence="2" type="ORF">AVDCRST_MAG51-3488</name>
</gene>
<feature type="compositionally biased region" description="Basic residues" evidence="1">
    <location>
        <begin position="219"/>
        <end position="229"/>
    </location>
</feature>